<comment type="caution">
    <text evidence="3">The sequence shown here is derived from an EMBL/GenBank/DDBJ whole genome shotgun (WGS) entry which is preliminary data.</text>
</comment>
<dbReference type="InterPro" id="IPR004380">
    <property type="entry name" value="Asp_race"/>
</dbReference>
<accession>A0ABV7HEJ8</accession>
<dbReference type="PANTHER" id="PTHR21198">
    <property type="entry name" value="GLUTAMATE RACEMASE"/>
    <property type="match status" value="1"/>
</dbReference>
<comment type="similarity">
    <text evidence="1">Belongs to the aspartate/glutamate racemases family.</text>
</comment>
<dbReference type="InterPro" id="IPR001920">
    <property type="entry name" value="Asp/Glu_race"/>
</dbReference>
<dbReference type="NCBIfam" id="TIGR00035">
    <property type="entry name" value="asp_race"/>
    <property type="match status" value="1"/>
</dbReference>
<gene>
    <name evidence="3" type="ORF">ACFOEK_14705</name>
</gene>
<dbReference type="PANTHER" id="PTHR21198:SF7">
    <property type="entry name" value="ASPARTATE-GLUTAMATE RACEMASE FAMILY"/>
    <property type="match status" value="1"/>
</dbReference>
<keyword evidence="4" id="KW-1185">Reference proteome</keyword>
<dbReference type="EMBL" id="JBHRSZ010000006">
    <property type="protein sequence ID" value="MFC3152283.1"/>
    <property type="molecule type" value="Genomic_DNA"/>
</dbReference>
<dbReference type="Pfam" id="PF01177">
    <property type="entry name" value="Asp_Glu_race"/>
    <property type="match status" value="1"/>
</dbReference>
<evidence type="ECO:0000313" key="3">
    <source>
        <dbReference type="EMBL" id="MFC3152283.1"/>
    </source>
</evidence>
<dbReference type="SUPFAM" id="SSF53681">
    <property type="entry name" value="Aspartate/glutamate racemase"/>
    <property type="match status" value="2"/>
</dbReference>
<keyword evidence="2" id="KW-0413">Isomerase</keyword>
<sequence>MKTIGLLGGMSWESTQGYYRAINEGIRHQLGGLHSAKIAMYSVDVDPIEKLQHAGDWQGTAKILSKAAKRIEAAGADVLLICTNTMHKVAPDIEQAIQIPLLHIADATAEVLVKDEIKKVGLLGTAFTMEQDFYKGRLTNNYGLEVLIPSSQDRAIIHRVIYEELCLGVIKPNSKAEYLRIIDALADQGAEAVILGCTEIGMLVQQSDTTIRLLDTTAIHAEKAVEYAISD</sequence>
<organism evidence="3 4">
    <name type="scientific">Litoribrevibacter euphylliae</name>
    <dbReference type="NCBI Taxonomy" id="1834034"/>
    <lineage>
        <taxon>Bacteria</taxon>
        <taxon>Pseudomonadati</taxon>
        <taxon>Pseudomonadota</taxon>
        <taxon>Gammaproteobacteria</taxon>
        <taxon>Oceanospirillales</taxon>
        <taxon>Oceanospirillaceae</taxon>
        <taxon>Litoribrevibacter</taxon>
    </lineage>
</organism>
<reference evidence="4" key="1">
    <citation type="journal article" date="2019" name="Int. J. Syst. Evol. Microbiol.">
        <title>The Global Catalogue of Microorganisms (GCM) 10K type strain sequencing project: providing services to taxonomists for standard genome sequencing and annotation.</title>
        <authorList>
            <consortium name="The Broad Institute Genomics Platform"/>
            <consortium name="The Broad Institute Genome Sequencing Center for Infectious Disease"/>
            <person name="Wu L."/>
            <person name="Ma J."/>
        </authorList>
    </citation>
    <scope>NUCLEOTIDE SEQUENCE [LARGE SCALE GENOMIC DNA]</scope>
    <source>
        <strain evidence="4">KCTC 52438</strain>
    </source>
</reference>
<proteinExistence type="inferred from homology"/>
<evidence type="ECO:0000256" key="2">
    <source>
        <dbReference type="ARBA" id="ARBA00023235"/>
    </source>
</evidence>
<dbReference type="Proteomes" id="UP001595476">
    <property type="component" value="Unassembled WGS sequence"/>
</dbReference>
<name>A0ABV7HEJ8_9GAMM</name>
<evidence type="ECO:0000256" key="1">
    <source>
        <dbReference type="ARBA" id="ARBA00007847"/>
    </source>
</evidence>
<dbReference type="Gene3D" id="3.40.50.1860">
    <property type="match status" value="2"/>
</dbReference>
<evidence type="ECO:0000313" key="4">
    <source>
        <dbReference type="Proteomes" id="UP001595476"/>
    </source>
</evidence>
<dbReference type="RefSeq" id="WP_386722210.1">
    <property type="nucleotide sequence ID" value="NZ_JBHRSZ010000006.1"/>
</dbReference>
<dbReference type="InterPro" id="IPR015942">
    <property type="entry name" value="Asp/Glu/hydantoin_racemase"/>
</dbReference>
<protein>
    <submittedName>
        <fullName evidence="3">Aspartate/glutamate racemase family protein</fullName>
    </submittedName>
</protein>